<evidence type="ECO:0000313" key="14">
    <source>
        <dbReference type="EMBL" id="HIU51079.1"/>
    </source>
</evidence>
<comment type="similarity">
    <text evidence="3 11">Belongs to the iron-sulfur dependent L-serine dehydratase family.</text>
</comment>
<evidence type="ECO:0000256" key="6">
    <source>
        <dbReference type="ARBA" id="ARBA00022723"/>
    </source>
</evidence>
<keyword evidence="7 11" id="KW-0408">Iron</keyword>
<dbReference type="InterPro" id="IPR004644">
    <property type="entry name" value="Fe-S_L-Ser_mono"/>
</dbReference>
<evidence type="ECO:0000256" key="10">
    <source>
        <dbReference type="ARBA" id="ARBA00049406"/>
    </source>
</evidence>
<evidence type="ECO:0000259" key="12">
    <source>
        <dbReference type="Pfam" id="PF03313"/>
    </source>
</evidence>
<name>A0A9D1S8D8_9FIRM</name>
<dbReference type="Pfam" id="PF03313">
    <property type="entry name" value="SDH_alpha"/>
    <property type="match status" value="1"/>
</dbReference>
<evidence type="ECO:0000259" key="13">
    <source>
        <dbReference type="Pfam" id="PF03315"/>
    </source>
</evidence>
<dbReference type="InterPro" id="IPR005131">
    <property type="entry name" value="Ser_deHydtase_bsu"/>
</dbReference>
<gene>
    <name evidence="14" type="ORF">IAB70_00385</name>
</gene>
<dbReference type="AlphaFoldDB" id="A0A9D1S8D8"/>
<dbReference type="GO" id="GO:0046872">
    <property type="term" value="F:metal ion binding"/>
    <property type="evidence" value="ECO:0007669"/>
    <property type="project" value="UniProtKB-KW"/>
</dbReference>
<evidence type="ECO:0000256" key="1">
    <source>
        <dbReference type="ARBA" id="ARBA00001966"/>
    </source>
</evidence>
<keyword evidence="4 11" id="KW-0312">Gluconeogenesis</keyword>
<evidence type="ECO:0000256" key="4">
    <source>
        <dbReference type="ARBA" id="ARBA00022432"/>
    </source>
</evidence>
<keyword evidence="9 11" id="KW-0456">Lyase</keyword>
<dbReference type="SUPFAM" id="SSF143548">
    <property type="entry name" value="Serine metabolism enzymes domain"/>
    <property type="match status" value="1"/>
</dbReference>
<reference evidence="14" key="1">
    <citation type="submission" date="2020-10" db="EMBL/GenBank/DDBJ databases">
        <authorList>
            <person name="Gilroy R."/>
        </authorList>
    </citation>
    <scope>NUCLEOTIDE SEQUENCE</scope>
    <source>
        <strain evidence="14">CHK195-15760</strain>
    </source>
</reference>
<feature type="domain" description="Serine dehydratase beta chain" evidence="13">
    <location>
        <begin position="3"/>
        <end position="59"/>
    </location>
</feature>
<evidence type="ECO:0000256" key="3">
    <source>
        <dbReference type="ARBA" id="ARBA00008636"/>
    </source>
</evidence>
<evidence type="ECO:0000256" key="5">
    <source>
        <dbReference type="ARBA" id="ARBA00022485"/>
    </source>
</evidence>
<proteinExistence type="inferred from homology"/>
<dbReference type="Gene3D" id="3.30.1330.90">
    <property type="entry name" value="D-3-phosphoglycerate dehydrogenase, domain 3"/>
    <property type="match status" value="2"/>
</dbReference>
<comment type="cofactor">
    <cofactor evidence="1 11">
        <name>[4Fe-4S] cluster</name>
        <dbReference type="ChEBI" id="CHEBI:49883"/>
    </cofactor>
</comment>
<comment type="caution">
    <text evidence="14">The sequence shown here is derived from an EMBL/GenBank/DDBJ whole genome shotgun (WGS) entry which is preliminary data.</text>
</comment>
<comment type="pathway">
    <text evidence="2">Carbohydrate biosynthesis; gluconeogenesis.</text>
</comment>
<keyword evidence="8 11" id="KW-0411">Iron-sulfur</keyword>
<evidence type="ECO:0000256" key="2">
    <source>
        <dbReference type="ARBA" id="ARBA00004742"/>
    </source>
</evidence>
<dbReference type="GO" id="GO:0051539">
    <property type="term" value="F:4 iron, 4 sulfur cluster binding"/>
    <property type="evidence" value="ECO:0007669"/>
    <property type="project" value="UniProtKB-UniRule"/>
</dbReference>
<reference evidence="14" key="2">
    <citation type="journal article" date="2021" name="PeerJ">
        <title>Extensive microbial diversity within the chicken gut microbiome revealed by metagenomics and culture.</title>
        <authorList>
            <person name="Gilroy R."/>
            <person name="Ravi A."/>
            <person name="Getino M."/>
            <person name="Pursley I."/>
            <person name="Horton D.L."/>
            <person name="Alikhan N.F."/>
            <person name="Baker D."/>
            <person name="Gharbi K."/>
            <person name="Hall N."/>
            <person name="Watson M."/>
            <person name="Adriaenssens E.M."/>
            <person name="Foster-Nyarko E."/>
            <person name="Jarju S."/>
            <person name="Secka A."/>
            <person name="Antonio M."/>
            <person name="Oren A."/>
            <person name="Chaudhuri R.R."/>
            <person name="La Ragione R."/>
            <person name="Hildebrand F."/>
            <person name="Pallen M.J."/>
        </authorList>
    </citation>
    <scope>NUCLEOTIDE SEQUENCE</scope>
    <source>
        <strain evidence="14">CHK195-15760</strain>
    </source>
</reference>
<dbReference type="NCBIfam" id="TIGR00720">
    <property type="entry name" value="sda_mono"/>
    <property type="match status" value="1"/>
</dbReference>
<evidence type="ECO:0000256" key="11">
    <source>
        <dbReference type="RuleBase" id="RU366059"/>
    </source>
</evidence>
<feature type="domain" description="Serine dehydratase beta chain" evidence="13">
    <location>
        <begin position="65"/>
        <end position="113"/>
    </location>
</feature>
<dbReference type="InterPro" id="IPR005130">
    <property type="entry name" value="Ser_deHydtase-like_asu"/>
</dbReference>
<evidence type="ECO:0000256" key="7">
    <source>
        <dbReference type="ARBA" id="ARBA00023004"/>
    </source>
</evidence>
<dbReference type="GO" id="GO:0003941">
    <property type="term" value="F:L-serine ammonia-lyase activity"/>
    <property type="evidence" value="ECO:0007669"/>
    <property type="project" value="UniProtKB-UniRule"/>
</dbReference>
<feature type="domain" description="Serine dehydratase-like alpha subunit" evidence="12">
    <location>
        <begin position="146"/>
        <end position="394"/>
    </location>
</feature>
<dbReference type="Pfam" id="PF03315">
    <property type="entry name" value="SDH_beta"/>
    <property type="match status" value="2"/>
</dbReference>
<keyword evidence="6 11" id="KW-0479">Metal-binding</keyword>
<dbReference type="PANTHER" id="PTHR30182:SF1">
    <property type="entry name" value="L-SERINE DEHYDRATASE 1"/>
    <property type="match status" value="1"/>
</dbReference>
<dbReference type="InterPro" id="IPR029009">
    <property type="entry name" value="ASB_dom_sf"/>
</dbReference>
<evidence type="ECO:0000256" key="8">
    <source>
        <dbReference type="ARBA" id="ARBA00023014"/>
    </source>
</evidence>
<dbReference type="InterPro" id="IPR051318">
    <property type="entry name" value="Fe-S_L-Ser"/>
</dbReference>
<dbReference type="PANTHER" id="PTHR30182">
    <property type="entry name" value="L-SERINE DEHYDRATASE"/>
    <property type="match status" value="1"/>
</dbReference>
<dbReference type="Proteomes" id="UP000824093">
    <property type="component" value="Unassembled WGS sequence"/>
</dbReference>
<sequence length="417" mass="46748">MQSIREFYKIGNGPSSSHTMGPKRASLEFKETYHEADEYQVILYGSLAFTGKGHLTDKIIQEAFFPKKVEIVFDKKTECKIHPNTMDLKAFKDNKEIGNWRVYSIGGGSIQIEGKAKEEKKDIYPITTLNEIKDYCIKNEITLSDYVYQIEDTEIKEYLSEVWKAMKNAVEEGIKTEGEIPGKLNLRRRAREIYEKTIENESMQMKQSRMLTAYAYAVSETNACGGIIVTAPTCGASGVLPSVLYYLYKEENYKENEIIDGLATAALIGNLVKENASISGAECGCQAEVGTACSMAAAAYAEIKRYSMDQIESAAEIAMEHHLGLTCDPIYGYVQIPCIERNAVASMRAIDSANIAYLVAKSSKISFDMVVDTMYETGKDLQSHYRETSEGGLAKKYCRNKYYNPNLKQESEEASKE</sequence>
<evidence type="ECO:0000313" key="15">
    <source>
        <dbReference type="Proteomes" id="UP000824093"/>
    </source>
</evidence>
<evidence type="ECO:0000256" key="9">
    <source>
        <dbReference type="ARBA" id="ARBA00023239"/>
    </source>
</evidence>
<dbReference type="GO" id="GO:0006094">
    <property type="term" value="P:gluconeogenesis"/>
    <property type="evidence" value="ECO:0007669"/>
    <property type="project" value="UniProtKB-KW"/>
</dbReference>
<dbReference type="EC" id="4.3.1.17" evidence="11"/>
<keyword evidence="5 11" id="KW-0004">4Fe-4S</keyword>
<comment type="catalytic activity">
    <reaction evidence="10 11">
        <text>L-serine = pyruvate + NH4(+)</text>
        <dbReference type="Rhea" id="RHEA:19169"/>
        <dbReference type="ChEBI" id="CHEBI:15361"/>
        <dbReference type="ChEBI" id="CHEBI:28938"/>
        <dbReference type="ChEBI" id="CHEBI:33384"/>
        <dbReference type="EC" id="4.3.1.17"/>
    </reaction>
</comment>
<dbReference type="EMBL" id="DVNH01000004">
    <property type="protein sequence ID" value="HIU51079.1"/>
    <property type="molecule type" value="Genomic_DNA"/>
</dbReference>
<organism evidence="14 15">
    <name type="scientific">Candidatus Merdicola faecigallinarum</name>
    <dbReference type="NCBI Taxonomy" id="2840862"/>
    <lineage>
        <taxon>Bacteria</taxon>
        <taxon>Bacillati</taxon>
        <taxon>Bacillota</taxon>
        <taxon>Clostridia</taxon>
        <taxon>Candidatus Merdicola</taxon>
    </lineage>
</organism>
<accession>A0A9D1S8D8</accession>
<protein>
    <recommendedName>
        <fullName evidence="11">L-serine dehydratase</fullName>
        <ecNumber evidence="11">4.3.1.17</ecNumber>
    </recommendedName>
</protein>